<dbReference type="EMBL" id="CAACVG010014982">
    <property type="protein sequence ID" value="VEN63985.1"/>
    <property type="molecule type" value="Genomic_DNA"/>
</dbReference>
<evidence type="ECO:0000313" key="8">
    <source>
        <dbReference type="EMBL" id="VEN63985.1"/>
    </source>
</evidence>
<dbReference type="PROSITE" id="PS00028">
    <property type="entry name" value="ZINC_FINGER_C2H2_1"/>
    <property type="match status" value="1"/>
</dbReference>
<keyword evidence="6" id="KW-0539">Nucleus</keyword>
<evidence type="ECO:0000313" key="9">
    <source>
        <dbReference type="Proteomes" id="UP000410492"/>
    </source>
</evidence>
<dbReference type="InterPro" id="IPR036236">
    <property type="entry name" value="Znf_C2H2_sf"/>
</dbReference>
<dbReference type="GO" id="GO:0005634">
    <property type="term" value="C:nucleus"/>
    <property type="evidence" value="ECO:0007669"/>
    <property type="project" value="UniProtKB-SubCell"/>
</dbReference>
<keyword evidence="2" id="KW-0479">Metal-binding</keyword>
<dbReference type="Proteomes" id="UP000410492">
    <property type="component" value="Unassembled WGS sequence"/>
</dbReference>
<dbReference type="OrthoDB" id="6336709at2759"/>
<proteinExistence type="predicted"/>
<evidence type="ECO:0000256" key="1">
    <source>
        <dbReference type="ARBA" id="ARBA00004123"/>
    </source>
</evidence>
<dbReference type="Gene3D" id="3.30.160.60">
    <property type="entry name" value="Classic Zinc Finger"/>
    <property type="match status" value="2"/>
</dbReference>
<feature type="domain" description="C2H2-type" evidence="7">
    <location>
        <begin position="284"/>
        <end position="307"/>
    </location>
</feature>
<gene>
    <name evidence="8" type="ORF">CALMAC_LOCUS20643</name>
</gene>
<name>A0A653DWV7_CALMS</name>
<dbReference type="GO" id="GO:0008270">
    <property type="term" value="F:zinc ion binding"/>
    <property type="evidence" value="ECO:0007669"/>
    <property type="project" value="UniProtKB-KW"/>
</dbReference>
<dbReference type="InterPro" id="IPR013087">
    <property type="entry name" value="Znf_C2H2_type"/>
</dbReference>
<evidence type="ECO:0000256" key="3">
    <source>
        <dbReference type="ARBA" id="ARBA00022737"/>
    </source>
</evidence>
<evidence type="ECO:0000256" key="6">
    <source>
        <dbReference type="ARBA" id="ARBA00023242"/>
    </source>
</evidence>
<organism evidence="8 9">
    <name type="scientific">Callosobruchus maculatus</name>
    <name type="common">Southern cowpea weevil</name>
    <name type="synonym">Pulse bruchid</name>
    <dbReference type="NCBI Taxonomy" id="64391"/>
    <lineage>
        <taxon>Eukaryota</taxon>
        <taxon>Metazoa</taxon>
        <taxon>Ecdysozoa</taxon>
        <taxon>Arthropoda</taxon>
        <taxon>Hexapoda</taxon>
        <taxon>Insecta</taxon>
        <taxon>Pterygota</taxon>
        <taxon>Neoptera</taxon>
        <taxon>Endopterygota</taxon>
        <taxon>Coleoptera</taxon>
        <taxon>Polyphaga</taxon>
        <taxon>Cucujiformia</taxon>
        <taxon>Chrysomeloidea</taxon>
        <taxon>Chrysomelidae</taxon>
        <taxon>Bruchinae</taxon>
        <taxon>Bruchini</taxon>
        <taxon>Callosobruchus</taxon>
    </lineage>
</organism>
<keyword evidence="5" id="KW-0862">Zinc</keyword>
<evidence type="ECO:0000256" key="2">
    <source>
        <dbReference type="ARBA" id="ARBA00022723"/>
    </source>
</evidence>
<dbReference type="PANTHER" id="PTHR24406">
    <property type="entry name" value="TRANSCRIPTIONAL REPRESSOR CTCFL-RELATED"/>
    <property type="match status" value="1"/>
</dbReference>
<evidence type="ECO:0000259" key="7">
    <source>
        <dbReference type="PROSITE" id="PS00028"/>
    </source>
</evidence>
<keyword evidence="4" id="KW-0863">Zinc-finger</keyword>
<protein>
    <recommendedName>
        <fullName evidence="7">C2H2-type domain-containing protein</fullName>
    </recommendedName>
</protein>
<comment type="subcellular location">
    <subcellularLocation>
        <location evidence="1">Nucleus</location>
    </subcellularLocation>
</comment>
<keyword evidence="3" id="KW-0677">Repeat</keyword>
<dbReference type="SMART" id="SM00355">
    <property type="entry name" value="ZnF_C2H2"/>
    <property type="match status" value="7"/>
</dbReference>
<dbReference type="Pfam" id="PF00096">
    <property type="entry name" value="zf-C2H2"/>
    <property type="match status" value="1"/>
</dbReference>
<evidence type="ECO:0000256" key="5">
    <source>
        <dbReference type="ARBA" id="ARBA00022833"/>
    </source>
</evidence>
<dbReference type="AlphaFoldDB" id="A0A653DWV7"/>
<sequence length="380" mass="44066">MENEMLFDDDTTIKVEDTKLKTEQNISESFGIAWNKQTIKDNNYEDSDEQVSVILSSIPSMKNGCIKDWMKYSKINEDDLESKAEIKLEQDSVDYELPKPNTAEEFIIHNNNYCGTFNDPHTEIVLNSDLKQKTTAKGHEICENPKRKSFSCYNCGYIAYRKTVIIDHIKGHRIKNKSNLHRLKFKHRTCICCNKTFKSQQGHDEHIIKEHPLFTTASTTAAASKIYKCLQCSYKTTNKCQFDFHILVHPMIDSNTTYGCSYCTYNTTSKSNLAKHIHNKHKFCTCPHCDAMFKYKQSLDDHLIKKHPEHISSYHGKIHECQLCPYKTVVKRSLARHMRKHPDLADTNYVKCSHCNQIFRHKSSLADHIANIVKNVFNIT</sequence>
<evidence type="ECO:0000256" key="4">
    <source>
        <dbReference type="ARBA" id="ARBA00022771"/>
    </source>
</evidence>
<dbReference type="InterPro" id="IPR050888">
    <property type="entry name" value="ZnF_C2H2-type_TF"/>
</dbReference>
<keyword evidence="9" id="KW-1185">Reference proteome</keyword>
<reference evidence="8 9" key="1">
    <citation type="submission" date="2019-01" db="EMBL/GenBank/DDBJ databases">
        <authorList>
            <person name="Sayadi A."/>
        </authorList>
    </citation>
    <scope>NUCLEOTIDE SEQUENCE [LARGE SCALE GENOMIC DNA]</scope>
</reference>
<dbReference type="SUPFAM" id="SSF57667">
    <property type="entry name" value="beta-beta-alpha zinc fingers"/>
    <property type="match status" value="1"/>
</dbReference>
<accession>A0A653DWV7</accession>